<evidence type="ECO:0000313" key="8">
    <source>
        <dbReference type="EMBL" id="BBK23382.1"/>
    </source>
</evidence>
<keyword evidence="9" id="KW-1185">Reference proteome</keyword>
<accession>A0A6N4TMT1</accession>
<protein>
    <recommendedName>
        <fullName evidence="7">PTS EIIA type-1 domain-containing protein</fullName>
    </recommendedName>
</protein>
<dbReference type="PANTHER" id="PTHR45008:SF1">
    <property type="entry name" value="PTS SYSTEM GLUCOSE-SPECIFIC EIIA COMPONENT"/>
    <property type="match status" value="1"/>
</dbReference>
<dbReference type="PROSITE" id="PS00371">
    <property type="entry name" value="PTS_EIIA_TYPE_1_HIS"/>
    <property type="match status" value="1"/>
</dbReference>
<name>A0A6N4TMT1_9FIRM</name>
<feature type="domain" description="PTS EIIA type-1" evidence="7">
    <location>
        <begin position="37"/>
        <end position="141"/>
    </location>
</feature>
<evidence type="ECO:0000256" key="6">
    <source>
        <dbReference type="ARBA" id="ARBA00022777"/>
    </source>
</evidence>
<dbReference type="NCBIfam" id="TIGR00830">
    <property type="entry name" value="PTBA"/>
    <property type="match status" value="1"/>
</dbReference>
<keyword evidence="6" id="KW-0418">Kinase</keyword>
<dbReference type="KEGG" id="aarg:Aargi30884_22850"/>
<dbReference type="Gene3D" id="2.70.70.10">
    <property type="entry name" value="Glucose Permease (Domain IIA)"/>
    <property type="match status" value="1"/>
</dbReference>
<proteinExistence type="predicted"/>
<dbReference type="PROSITE" id="PS51093">
    <property type="entry name" value="PTS_EIIA_TYPE_1"/>
    <property type="match status" value="1"/>
</dbReference>
<dbReference type="InterPro" id="IPR050890">
    <property type="entry name" value="PTS_EIIA_component"/>
</dbReference>
<sequence length="163" mass="17773">MGLMDLFKKKETLPNVSDENLVAVCSGEMIEAKNIKDEMFSKEMLGKTIGFIPTSNEIVAPCNGTLEVMFPTGHAFAIRMKDGTGVLVHVGINTVDLDGKGFKTFVSQGSQVKAGQKILNVDFDAVKSAGYDITTMVVISEPVNDKEYLFCPFGKKEKSEIIL</sequence>
<dbReference type="Pfam" id="PF00358">
    <property type="entry name" value="PTS_EIIA_1"/>
    <property type="match status" value="1"/>
</dbReference>
<dbReference type="FunFam" id="2.70.70.10:FF:000001">
    <property type="entry name" value="PTS system glucose-specific IIA component"/>
    <property type="match status" value="1"/>
</dbReference>
<dbReference type="EMBL" id="AP019695">
    <property type="protein sequence ID" value="BBK23382.1"/>
    <property type="molecule type" value="Genomic_DNA"/>
</dbReference>
<dbReference type="GO" id="GO:0009401">
    <property type="term" value="P:phosphoenolpyruvate-dependent sugar phosphotransferase system"/>
    <property type="evidence" value="ECO:0007669"/>
    <property type="project" value="UniProtKB-KW"/>
</dbReference>
<evidence type="ECO:0000256" key="4">
    <source>
        <dbReference type="ARBA" id="ARBA00022679"/>
    </source>
</evidence>
<dbReference type="GO" id="GO:0005737">
    <property type="term" value="C:cytoplasm"/>
    <property type="evidence" value="ECO:0007669"/>
    <property type="project" value="UniProtKB-SubCell"/>
</dbReference>
<dbReference type="RefSeq" id="WP_115715980.1">
    <property type="nucleotide sequence ID" value="NZ_AP019695.1"/>
</dbReference>
<evidence type="ECO:0000259" key="7">
    <source>
        <dbReference type="PROSITE" id="PS51093"/>
    </source>
</evidence>
<evidence type="ECO:0000256" key="1">
    <source>
        <dbReference type="ARBA" id="ARBA00004496"/>
    </source>
</evidence>
<reference evidence="9" key="1">
    <citation type="submission" date="2019-05" db="EMBL/GenBank/DDBJ databases">
        <title>Complete genome sequencing of Absiella argi strain JCM 30884.</title>
        <authorList>
            <person name="Sakamoto M."/>
            <person name="Murakami T."/>
            <person name="Mori H."/>
        </authorList>
    </citation>
    <scope>NUCLEOTIDE SEQUENCE [LARGE SCALE GENOMIC DNA]</scope>
    <source>
        <strain evidence="9">JCM 30884</strain>
    </source>
</reference>
<dbReference type="PANTHER" id="PTHR45008">
    <property type="entry name" value="PTS SYSTEM GLUCOSE-SPECIFIC EIIA COMPONENT"/>
    <property type="match status" value="1"/>
</dbReference>
<dbReference type="AlphaFoldDB" id="A0A6N4TMT1"/>
<dbReference type="InterPro" id="IPR001127">
    <property type="entry name" value="PTS_EIIA_1_perm"/>
</dbReference>
<comment type="subcellular location">
    <subcellularLocation>
        <location evidence="1">Cytoplasm</location>
    </subcellularLocation>
</comment>
<evidence type="ECO:0000256" key="2">
    <source>
        <dbReference type="ARBA" id="ARBA00022448"/>
    </source>
</evidence>
<keyword evidence="4" id="KW-0808">Transferase</keyword>
<evidence type="ECO:0000256" key="5">
    <source>
        <dbReference type="ARBA" id="ARBA00022683"/>
    </source>
</evidence>
<gene>
    <name evidence="8" type="ORF">Aargi30884_22850</name>
</gene>
<dbReference type="GO" id="GO:0016301">
    <property type="term" value="F:kinase activity"/>
    <property type="evidence" value="ECO:0007669"/>
    <property type="project" value="UniProtKB-KW"/>
</dbReference>
<keyword evidence="5" id="KW-0598">Phosphotransferase system</keyword>
<keyword evidence="3" id="KW-0762">Sugar transport</keyword>
<dbReference type="Proteomes" id="UP000464754">
    <property type="component" value="Chromosome"/>
</dbReference>
<dbReference type="InterPro" id="IPR011055">
    <property type="entry name" value="Dup_hybrid_motif"/>
</dbReference>
<evidence type="ECO:0000313" key="9">
    <source>
        <dbReference type="Proteomes" id="UP000464754"/>
    </source>
</evidence>
<organism evidence="8 9">
    <name type="scientific">Amedibacterium intestinale</name>
    <dbReference type="NCBI Taxonomy" id="2583452"/>
    <lineage>
        <taxon>Bacteria</taxon>
        <taxon>Bacillati</taxon>
        <taxon>Bacillota</taxon>
        <taxon>Erysipelotrichia</taxon>
        <taxon>Erysipelotrichales</taxon>
        <taxon>Erysipelotrichaceae</taxon>
        <taxon>Amedibacterium</taxon>
    </lineage>
</organism>
<dbReference type="SUPFAM" id="SSF51261">
    <property type="entry name" value="Duplicated hybrid motif"/>
    <property type="match status" value="1"/>
</dbReference>
<evidence type="ECO:0000256" key="3">
    <source>
        <dbReference type="ARBA" id="ARBA00022597"/>
    </source>
</evidence>
<keyword evidence="2" id="KW-0813">Transport</keyword>